<keyword evidence="2" id="KW-1133">Transmembrane helix</keyword>
<evidence type="ECO:0000313" key="3">
    <source>
        <dbReference type="EMBL" id="CAB4308002.1"/>
    </source>
</evidence>
<proteinExistence type="predicted"/>
<evidence type="ECO:0000256" key="1">
    <source>
        <dbReference type="SAM" id="MobiDB-lite"/>
    </source>
</evidence>
<feature type="transmembrane region" description="Helical" evidence="2">
    <location>
        <begin position="68"/>
        <end position="87"/>
    </location>
</feature>
<reference evidence="4" key="1">
    <citation type="journal article" date="2020" name="Genome Biol.">
        <title>Gamete binning: chromosome-level and haplotype-resolved genome assembly enabled by high-throughput single-cell sequencing of gamete genomes.</title>
        <authorList>
            <person name="Campoy J.A."/>
            <person name="Sun H."/>
            <person name="Goel M."/>
            <person name="Jiao W.-B."/>
            <person name="Folz-Donahue K."/>
            <person name="Wang N."/>
            <person name="Rubio M."/>
            <person name="Liu C."/>
            <person name="Kukat C."/>
            <person name="Ruiz D."/>
            <person name="Huettel B."/>
            <person name="Schneeberger K."/>
        </authorList>
    </citation>
    <scope>NUCLEOTIDE SEQUENCE [LARGE SCALE GENOMIC DNA]</scope>
    <source>
        <strain evidence="4">cv. Rojo Pasion</strain>
    </source>
</reference>
<dbReference type="OrthoDB" id="1928932at2759"/>
<dbReference type="Proteomes" id="UP000507245">
    <property type="component" value="Unassembled WGS sequence"/>
</dbReference>
<sequence length="161" mass="18372">MDSIDPSKGMSTLDATMEDSCGDRPKAPRKKMGPVEKEASVHEEMKRMQKLPANSTYVTHRLRVLNKILQLLSIQSMIFCVLCMILIRSRREMNFIPVFDTILLFLLLPCISENCITRTGVGVAFCWAFYVNPTNLFQAVNLPSWISVFLENWVQICSVTH</sequence>
<gene>
    <name evidence="3" type="ORF">ORAREDHAP_LOCUS27024</name>
</gene>
<feature type="region of interest" description="Disordered" evidence="1">
    <location>
        <begin position="1"/>
        <end position="35"/>
    </location>
</feature>
<accession>A0A6J5X7U2</accession>
<keyword evidence="2" id="KW-0812">Transmembrane</keyword>
<dbReference type="EMBL" id="CAEKKB010000004">
    <property type="protein sequence ID" value="CAB4308002.1"/>
    <property type="molecule type" value="Genomic_DNA"/>
</dbReference>
<keyword evidence="4" id="KW-1185">Reference proteome</keyword>
<evidence type="ECO:0000313" key="4">
    <source>
        <dbReference type="Proteomes" id="UP000507245"/>
    </source>
</evidence>
<keyword evidence="2" id="KW-0472">Membrane</keyword>
<dbReference type="AlphaFoldDB" id="A0A6J5X7U2"/>
<organism evidence="3 4">
    <name type="scientific">Prunus armeniaca</name>
    <name type="common">Apricot</name>
    <name type="synonym">Armeniaca vulgaris</name>
    <dbReference type="NCBI Taxonomy" id="36596"/>
    <lineage>
        <taxon>Eukaryota</taxon>
        <taxon>Viridiplantae</taxon>
        <taxon>Streptophyta</taxon>
        <taxon>Embryophyta</taxon>
        <taxon>Tracheophyta</taxon>
        <taxon>Spermatophyta</taxon>
        <taxon>Magnoliopsida</taxon>
        <taxon>eudicotyledons</taxon>
        <taxon>Gunneridae</taxon>
        <taxon>Pentapetalae</taxon>
        <taxon>rosids</taxon>
        <taxon>fabids</taxon>
        <taxon>Rosales</taxon>
        <taxon>Rosaceae</taxon>
        <taxon>Amygdaloideae</taxon>
        <taxon>Amygdaleae</taxon>
        <taxon>Prunus</taxon>
    </lineage>
</organism>
<protein>
    <submittedName>
        <fullName evidence="3">Uncharacterized protein</fullName>
    </submittedName>
</protein>
<evidence type="ECO:0000256" key="2">
    <source>
        <dbReference type="SAM" id="Phobius"/>
    </source>
</evidence>
<name>A0A6J5X7U2_PRUAR</name>